<evidence type="ECO:0000313" key="1">
    <source>
        <dbReference type="EMBL" id="CAG8232079.1"/>
    </source>
</evidence>
<name>A0A9W4I6T3_9EURO</name>
<accession>A0A9W4I6T3</accession>
<evidence type="ECO:0000313" key="2">
    <source>
        <dbReference type="Proteomes" id="UP001152592"/>
    </source>
</evidence>
<dbReference type="AlphaFoldDB" id="A0A9W4I6T3"/>
<dbReference type="EMBL" id="CAJVPD010000011">
    <property type="protein sequence ID" value="CAG8232079.1"/>
    <property type="molecule type" value="Genomic_DNA"/>
</dbReference>
<dbReference type="OrthoDB" id="9215500at2759"/>
<reference evidence="1" key="1">
    <citation type="submission" date="2021-07" db="EMBL/GenBank/DDBJ databases">
        <authorList>
            <person name="Branca A.L. A."/>
        </authorList>
    </citation>
    <scope>NUCLEOTIDE SEQUENCE</scope>
</reference>
<dbReference type="Proteomes" id="UP001152592">
    <property type="component" value="Unassembled WGS sequence"/>
</dbReference>
<sequence>MRGSCFSFGIYVTHGFCSKHLGARAQLRGRSSSGPAPLVGSGETVRESGAKIFVSRSHVTKDHVLLSRLSRKKVLTRTPDLPSH</sequence>
<protein>
    <submittedName>
        <fullName evidence="1">Uncharacterized protein</fullName>
    </submittedName>
</protein>
<proteinExistence type="predicted"/>
<gene>
    <name evidence="1" type="ORF">PSALAMII_LOCUS299</name>
</gene>
<comment type="caution">
    <text evidence="1">The sequence shown here is derived from an EMBL/GenBank/DDBJ whole genome shotgun (WGS) entry which is preliminary data.</text>
</comment>
<organism evidence="1 2">
    <name type="scientific">Penicillium salamii</name>
    <dbReference type="NCBI Taxonomy" id="1612424"/>
    <lineage>
        <taxon>Eukaryota</taxon>
        <taxon>Fungi</taxon>
        <taxon>Dikarya</taxon>
        <taxon>Ascomycota</taxon>
        <taxon>Pezizomycotina</taxon>
        <taxon>Eurotiomycetes</taxon>
        <taxon>Eurotiomycetidae</taxon>
        <taxon>Eurotiales</taxon>
        <taxon>Aspergillaceae</taxon>
        <taxon>Penicillium</taxon>
    </lineage>
</organism>